<dbReference type="PATRIC" id="fig|1191460.12.peg.3252"/>
<proteinExistence type="inferred from homology"/>
<dbReference type="Pfam" id="PF00126">
    <property type="entry name" value="HTH_1"/>
    <property type="match status" value="1"/>
</dbReference>
<reference evidence="6 7" key="1">
    <citation type="submission" date="2013-02" db="EMBL/GenBank/DDBJ databases">
        <title>The Genome Sequence of Acinetobacter venetianus CIP 110063.</title>
        <authorList>
            <consortium name="The Broad Institute Genome Sequencing Platform"/>
            <consortium name="The Broad Institute Genome Sequencing Center for Infectious Disease"/>
            <person name="Cerqueira G."/>
            <person name="Feldgarden M."/>
            <person name="Courvalin P."/>
            <person name="Perichon B."/>
            <person name="Grillot-Courvalin C."/>
            <person name="Clermont D."/>
            <person name="Rocha E."/>
            <person name="Yoon E.-J."/>
            <person name="Nemec A."/>
            <person name="Walker B."/>
            <person name="Young S.K."/>
            <person name="Zeng Q."/>
            <person name="Gargeya S."/>
            <person name="Fitzgerald M."/>
            <person name="Haas B."/>
            <person name="Abouelleil A."/>
            <person name="Alvarado L."/>
            <person name="Arachchi H.M."/>
            <person name="Berlin A.M."/>
            <person name="Chapman S.B."/>
            <person name="Dewar J."/>
            <person name="Goldberg J."/>
            <person name="Griggs A."/>
            <person name="Gujja S."/>
            <person name="Hansen M."/>
            <person name="Howarth C."/>
            <person name="Imamovic A."/>
            <person name="Larimer J."/>
            <person name="McCowan C."/>
            <person name="Murphy C."/>
            <person name="Neiman D."/>
            <person name="Pearson M."/>
            <person name="Priest M."/>
            <person name="Roberts A."/>
            <person name="Saif S."/>
            <person name="Shea T."/>
            <person name="Sisk P."/>
            <person name="Sykes S."/>
            <person name="Wortman J."/>
            <person name="Nusbaum C."/>
            <person name="Birren B."/>
        </authorList>
    </citation>
    <scope>NUCLEOTIDE SEQUENCE [LARGE SCALE GENOMIC DNA]</scope>
    <source>
        <strain evidence="7">ATCC 31012 / DSM 23050 / BCRC 14357 / CCUG 45561 / CIP 110063 / KCTC 2702 / LMG 19082 / RAG-1</strain>
    </source>
</reference>
<dbReference type="InterPro" id="IPR005119">
    <property type="entry name" value="LysR_subst-bd"/>
</dbReference>
<evidence type="ECO:0000256" key="1">
    <source>
        <dbReference type="ARBA" id="ARBA00009437"/>
    </source>
</evidence>
<dbReference type="Gene3D" id="1.10.10.10">
    <property type="entry name" value="Winged helix-like DNA-binding domain superfamily/Winged helix DNA-binding domain"/>
    <property type="match status" value="1"/>
</dbReference>
<dbReference type="PANTHER" id="PTHR30537:SF35">
    <property type="entry name" value="TRANSCRIPTIONAL REGULATORY PROTEIN"/>
    <property type="match status" value="1"/>
</dbReference>
<keyword evidence="3" id="KW-0238">DNA-binding</keyword>
<dbReference type="GO" id="GO:0043565">
    <property type="term" value="F:sequence-specific DNA binding"/>
    <property type="evidence" value="ECO:0007669"/>
    <property type="project" value="TreeGrafter"/>
</dbReference>
<sequence>MDTLKAIQVFVCIAQQGNLSKAAEHLDYSKAMVSRYLEHLEQTFSTRLFQRNTRKVSLTPAGEKALVYCENILQQQQLLESLAAPEQHSGTIRFTCGLFLFQLGVNECIKQFKKRYPHIHFDVYLTENTVDLMDAQVDLALRITQKVADGLIARPVCQIESVFCAHPHYLKDHPPLSHPSQLIQHECIAHHTHNQYWTLFDTDQQPQNYPLNVTFKSNDVIALYQMCLKAQGVSMLPTLLVRQDFAEQRLERVFADFSAPDLTLSLVYASRQHLPKITQEFIAFVIENLSFYLNKQN</sequence>
<dbReference type="InterPro" id="IPR036388">
    <property type="entry name" value="WH-like_DNA-bd_sf"/>
</dbReference>
<comment type="caution">
    <text evidence="6">The sequence shown here is derived from an EMBL/GenBank/DDBJ whole genome shotgun (WGS) entry which is preliminary data.</text>
</comment>
<gene>
    <name evidence="6" type="ORF">F959_03273</name>
</gene>
<evidence type="ECO:0000313" key="7">
    <source>
        <dbReference type="Proteomes" id="UP000018445"/>
    </source>
</evidence>
<dbReference type="PROSITE" id="PS50931">
    <property type="entry name" value="HTH_LYSR"/>
    <property type="match status" value="1"/>
</dbReference>
<dbReference type="GeneID" id="58196107"/>
<evidence type="ECO:0000256" key="2">
    <source>
        <dbReference type="ARBA" id="ARBA00023015"/>
    </source>
</evidence>
<evidence type="ECO:0000256" key="3">
    <source>
        <dbReference type="ARBA" id="ARBA00023125"/>
    </source>
</evidence>
<evidence type="ECO:0000256" key="4">
    <source>
        <dbReference type="ARBA" id="ARBA00023163"/>
    </source>
</evidence>
<dbReference type="CDD" id="cd08422">
    <property type="entry name" value="PBP2_CrgA_like"/>
    <property type="match status" value="1"/>
</dbReference>
<dbReference type="InterPro" id="IPR058163">
    <property type="entry name" value="LysR-type_TF_proteobact-type"/>
</dbReference>
<keyword evidence="2" id="KW-0805">Transcription regulation</keyword>
<dbReference type="FunFam" id="1.10.10.10:FF:000001">
    <property type="entry name" value="LysR family transcriptional regulator"/>
    <property type="match status" value="1"/>
</dbReference>
<keyword evidence="4" id="KW-0804">Transcription</keyword>
<evidence type="ECO:0000259" key="5">
    <source>
        <dbReference type="PROSITE" id="PS50931"/>
    </source>
</evidence>
<dbReference type="PANTHER" id="PTHR30537">
    <property type="entry name" value="HTH-TYPE TRANSCRIPTIONAL REGULATOR"/>
    <property type="match status" value="1"/>
</dbReference>
<dbReference type="HOGENOM" id="CLU_039613_16_2_6"/>
<dbReference type="Pfam" id="PF03466">
    <property type="entry name" value="LysR_substrate"/>
    <property type="match status" value="1"/>
</dbReference>
<comment type="similarity">
    <text evidence="1">Belongs to the LysR transcriptional regulatory family.</text>
</comment>
<feature type="domain" description="HTH lysR-type" evidence="5">
    <location>
        <begin position="1"/>
        <end position="59"/>
    </location>
</feature>
<dbReference type="GO" id="GO:0003700">
    <property type="term" value="F:DNA-binding transcription factor activity"/>
    <property type="evidence" value="ECO:0007669"/>
    <property type="project" value="InterPro"/>
</dbReference>
<dbReference type="InterPro" id="IPR036390">
    <property type="entry name" value="WH_DNA-bd_sf"/>
</dbReference>
<dbReference type="EMBL" id="APPO01000021">
    <property type="protein sequence ID" value="ENV35915.1"/>
    <property type="molecule type" value="Genomic_DNA"/>
</dbReference>
<name>N8ZWN4_ACIVR</name>
<organism evidence="6 7">
    <name type="scientific">Acinetobacter venetianus (strain ATCC 31012 / DSM 23050 / BCRC 14357 / CCUG 45561 / CIP 110063 / KCTC 2702 / LMG 19082 / RAG-1)</name>
    <dbReference type="NCBI Taxonomy" id="1191460"/>
    <lineage>
        <taxon>Bacteria</taxon>
        <taxon>Pseudomonadati</taxon>
        <taxon>Pseudomonadota</taxon>
        <taxon>Gammaproteobacteria</taxon>
        <taxon>Moraxellales</taxon>
        <taxon>Moraxellaceae</taxon>
        <taxon>Acinetobacter</taxon>
    </lineage>
</organism>
<evidence type="ECO:0000313" key="6">
    <source>
        <dbReference type="EMBL" id="ENV35915.1"/>
    </source>
</evidence>
<protein>
    <recommendedName>
        <fullName evidence="5">HTH lysR-type domain-containing protein</fullName>
    </recommendedName>
</protein>
<dbReference type="Proteomes" id="UP000018445">
    <property type="component" value="Unassembled WGS sequence"/>
</dbReference>
<dbReference type="AlphaFoldDB" id="N8ZWN4"/>
<dbReference type="SUPFAM" id="SSF46785">
    <property type="entry name" value="Winged helix' DNA-binding domain"/>
    <property type="match status" value="1"/>
</dbReference>
<dbReference type="OrthoDB" id="9786526at2"/>
<dbReference type="InterPro" id="IPR000847">
    <property type="entry name" value="LysR_HTH_N"/>
</dbReference>
<accession>N8ZWN4</accession>
<dbReference type="RefSeq" id="WP_004882187.1">
    <property type="nucleotide sequence ID" value="NZ_AKIQ01000085.1"/>
</dbReference>
<dbReference type="eggNOG" id="COG0583">
    <property type="taxonomic scope" value="Bacteria"/>
</dbReference>
<dbReference type="GO" id="GO:0006351">
    <property type="term" value="P:DNA-templated transcription"/>
    <property type="evidence" value="ECO:0007669"/>
    <property type="project" value="TreeGrafter"/>
</dbReference>
<dbReference type="Gene3D" id="3.40.190.290">
    <property type="match status" value="1"/>
</dbReference>
<dbReference type="SUPFAM" id="SSF53850">
    <property type="entry name" value="Periplasmic binding protein-like II"/>
    <property type="match status" value="1"/>
</dbReference>
<keyword evidence="7" id="KW-1185">Reference proteome</keyword>